<keyword evidence="5 6" id="KW-0456">Lyase</keyword>
<evidence type="ECO:0000313" key="7">
    <source>
        <dbReference type="EMBL" id="MDA0139860.1"/>
    </source>
</evidence>
<sequence length="420" mass="43762">MDERPVGVPVDPEVLRARLASELPEAGEAPERVLDELVAAVDPGLVASAGPRYFGFVTGQALPAARAADMLAAVWDQNAFSYVSSPAAAVVEEVAARWVLDVLELPAKASVGFVTGAQMANATCLAVARNEVLGRLGWDVARDGLIGAPPLRVLAGAEAHATIFSALRFIGLAPPELVAVDDQGAMLADALSLDGPAIVCAQAGNVNTGAFDPLGELAAACREAGAWLHVDGAFGLWAAASPALRGLVAGAAGADSWATDAHKWLNVPYDSGLAIVADRDAHRRAMGLSAAYLVESEHRQNYDFTPEASRRARGFAVYAALRSLGRAGLAELIERCCGHAALFASLLREGGAEVLNEVVLNQVLVAASSDAVARVQAEGVCWLGGTVWRGREAMRISVSGYETTEDDVRRSAASILRALP</sequence>
<comment type="cofactor">
    <cofactor evidence="1 6">
        <name>pyridoxal 5'-phosphate</name>
        <dbReference type="ChEBI" id="CHEBI:597326"/>
    </cofactor>
</comment>
<dbReference type="InterPro" id="IPR002129">
    <property type="entry name" value="PyrdxlP-dep_de-COase"/>
</dbReference>
<dbReference type="Pfam" id="PF00282">
    <property type="entry name" value="Pyridoxal_deC"/>
    <property type="match status" value="1"/>
</dbReference>
<dbReference type="PANTHER" id="PTHR11999:SF70">
    <property type="entry name" value="MIP05841P"/>
    <property type="match status" value="1"/>
</dbReference>
<reference evidence="7" key="1">
    <citation type="submission" date="2022-10" db="EMBL/GenBank/DDBJ databases">
        <title>The WGS of Solirubrobacter sp. CPCC 204708.</title>
        <authorList>
            <person name="Jiang Z."/>
        </authorList>
    </citation>
    <scope>NUCLEOTIDE SEQUENCE</scope>
    <source>
        <strain evidence="7">CPCC 204708</strain>
    </source>
</reference>
<protein>
    <submittedName>
        <fullName evidence="7">Pyridoxal-dependent decarboxylase</fullName>
    </submittedName>
</protein>
<dbReference type="InterPro" id="IPR015421">
    <property type="entry name" value="PyrdxlP-dep_Trfase_major"/>
</dbReference>
<dbReference type="Gene3D" id="3.90.1150.10">
    <property type="entry name" value="Aspartate Aminotransferase, domain 1"/>
    <property type="match status" value="1"/>
</dbReference>
<keyword evidence="4 6" id="KW-0663">Pyridoxal phosphate</keyword>
<comment type="similarity">
    <text evidence="2 6">Belongs to the group II decarboxylase family.</text>
</comment>
<dbReference type="EMBL" id="JAPCID010000030">
    <property type="protein sequence ID" value="MDA0139860.1"/>
    <property type="molecule type" value="Genomic_DNA"/>
</dbReference>
<dbReference type="InterPro" id="IPR015422">
    <property type="entry name" value="PyrdxlP-dep_Trfase_small"/>
</dbReference>
<comment type="caution">
    <text evidence="7">The sequence shown here is derived from an EMBL/GenBank/DDBJ whole genome shotgun (WGS) entry which is preliminary data.</text>
</comment>
<evidence type="ECO:0000256" key="4">
    <source>
        <dbReference type="ARBA" id="ARBA00022898"/>
    </source>
</evidence>
<accession>A0ABT4RMS2</accession>
<dbReference type="Proteomes" id="UP001147700">
    <property type="component" value="Unassembled WGS sequence"/>
</dbReference>
<evidence type="ECO:0000256" key="1">
    <source>
        <dbReference type="ARBA" id="ARBA00001933"/>
    </source>
</evidence>
<evidence type="ECO:0000256" key="5">
    <source>
        <dbReference type="ARBA" id="ARBA00023239"/>
    </source>
</evidence>
<proteinExistence type="inferred from homology"/>
<dbReference type="InterPro" id="IPR015424">
    <property type="entry name" value="PyrdxlP-dep_Trfase"/>
</dbReference>
<evidence type="ECO:0000256" key="3">
    <source>
        <dbReference type="ARBA" id="ARBA00022793"/>
    </source>
</evidence>
<organism evidence="7 8">
    <name type="scientific">Solirubrobacter deserti</name>
    <dbReference type="NCBI Taxonomy" id="2282478"/>
    <lineage>
        <taxon>Bacteria</taxon>
        <taxon>Bacillati</taxon>
        <taxon>Actinomycetota</taxon>
        <taxon>Thermoleophilia</taxon>
        <taxon>Solirubrobacterales</taxon>
        <taxon>Solirubrobacteraceae</taxon>
        <taxon>Solirubrobacter</taxon>
    </lineage>
</organism>
<dbReference type="Gene3D" id="3.40.640.10">
    <property type="entry name" value="Type I PLP-dependent aspartate aminotransferase-like (Major domain)"/>
    <property type="match status" value="1"/>
</dbReference>
<dbReference type="Gene3D" id="1.20.1340.10">
    <property type="entry name" value="dopa decarboxylase, N-terminal domain"/>
    <property type="match status" value="1"/>
</dbReference>
<name>A0ABT4RMS2_9ACTN</name>
<evidence type="ECO:0000256" key="6">
    <source>
        <dbReference type="RuleBase" id="RU000382"/>
    </source>
</evidence>
<dbReference type="SUPFAM" id="SSF53383">
    <property type="entry name" value="PLP-dependent transferases"/>
    <property type="match status" value="1"/>
</dbReference>
<dbReference type="InterPro" id="IPR010977">
    <property type="entry name" value="Aromatic_deC"/>
</dbReference>
<evidence type="ECO:0000313" key="8">
    <source>
        <dbReference type="Proteomes" id="UP001147700"/>
    </source>
</evidence>
<keyword evidence="8" id="KW-1185">Reference proteome</keyword>
<evidence type="ECO:0000256" key="2">
    <source>
        <dbReference type="ARBA" id="ARBA00009533"/>
    </source>
</evidence>
<gene>
    <name evidence="7" type="ORF">OJ962_20325</name>
</gene>
<keyword evidence="3" id="KW-0210">Decarboxylase</keyword>
<dbReference type="PANTHER" id="PTHR11999">
    <property type="entry name" value="GROUP II PYRIDOXAL-5-PHOSPHATE DECARBOXYLASE"/>
    <property type="match status" value="1"/>
</dbReference>